<dbReference type="InterPro" id="IPR003783">
    <property type="entry name" value="Regulatory_RecX"/>
</dbReference>
<evidence type="ECO:0000313" key="9">
    <source>
        <dbReference type="EMBL" id="MBB5832028.1"/>
    </source>
</evidence>
<keyword evidence="4 5" id="KW-0963">Cytoplasm</keyword>
<dbReference type="InterPro" id="IPR053926">
    <property type="entry name" value="RecX_HTH_1st"/>
</dbReference>
<dbReference type="GO" id="GO:0006282">
    <property type="term" value="P:regulation of DNA repair"/>
    <property type="evidence" value="ECO:0007669"/>
    <property type="project" value="UniProtKB-UniRule"/>
</dbReference>
<dbReference type="InterPro" id="IPR053924">
    <property type="entry name" value="RecX_HTH_2nd"/>
</dbReference>
<accession>A0A841AG55</accession>
<reference evidence="9 10" key="1">
    <citation type="submission" date="2020-08" db="EMBL/GenBank/DDBJ databases">
        <title>Sequencing the genomes of 1000 actinobacteria strains.</title>
        <authorList>
            <person name="Klenk H.-P."/>
        </authorList>
    </citation>
    <scope>NUCLEOTIDE SEQUENCE [LARGE SCALE GENOMIC DNA]</scope>
    <source>
        <strain evidence="9 10">DSM 28796</strain>
    </source>
</reference>
<evidence type="ECO:0000256" key="3">
    <source>
        <dbReference type="ARBA" id="ARBA00018111"/>
    </source>
</evidence>
<comment type="subcellular location">
    <subcellularLocation>
        <location evidence="1 5">Cytoplasm</location>
    </subcellularLocation>
</comment>
<comment type="similarity">
    <text evidence="2 5">Belongs to the RecX family.</text>
</comment>
<feature type="domain" description="RecX second three-helical" evidence="7">
    <location>
        <begin position="130"/>
        <end position="171"/>
    </location>
</feature>
<gene>
    <name evidence="5" type="primary">recX</name>
    <name evidence="9" type="ORF">HNR70_001841</name>
</gene>
<evidence type="ECO:0000256" key="5">
    <source>
        <dbReference type="HAMAP-Rule" id="MF_01114"/>
    </source>
</evidence>
<feature type="compositionally biased region" description="Basic and acidic residues" evidence="6">
    <location>
        <begin position="1"/>
        <end position="14"/>
    </location>
</feature>
<evidence type="ECO:0000256" key="1">
    <source>
        <dbReference type="ARBA" id="ARBA00004496"/>
    </source>
</evidence>
<feature type="compositionally biased region" description="Low complexity" evidence="6">
    <location>
        <begin position="27"/>
        <end position="49"/>
    </location>
</feature>
<evidence type="ECO:0000259" key="7">
    <source>
        <dbReference type="Pfam" id="PF02631"/>
    </source>
</evidence>
<name>A0A841AG55_9MICO</name>
<evidence type="ECO:0000259" key="8">
    <source>
        <dbReference type="Pfam" id="PF21982"/>
    </source>
</evidence>
<comment type="function">
    <text evidence="5">Modulates RecA activity.</text>
</comment>
<evidence type="ECO:0000256" key="6">
    <source>
        <dbReference type="SAM" id="MobiDB-lite"/>
    </source>
</evidence>
<evidence type="ECO:0000256" key="4">
    <source>
        <dbReference type="ARBA" id="ARBA00022490"/>
    </source>
</evidence>
<dbReference type="Proteomes" id="UP000588158">
    <property type="component" value="Unassembled WGS sequence"/>
</dbReference>
<dbReference type="Gene3D" id="1.10.10.10">
    <property type="entry name" value="Winged helix-like DNA-binding domain superfamily/Winged helix DNA-binding domain"/>
    <property type="match status" value="2"/>
</dbReference>
<organism evidence="9 10">
    <name type="scientific">Brachybacterium aquaticum</name>
    <dbReference type="NCBI Taxonomy" id="1432564"/>
    <lineage>
        <taxon>Bacteria</taxon>
        <taxon>Bacillati</taxon>
        <taxon>Actinomycetota</taxon>
        <taxon>Actinomycetes</taxon>
        <taxon>Micrococcales</taxon>
        <taxon>Dermabacteraceae</taxon>
        <taxon>Brachybacterium</taxon>
    </lineage>
</organism>
<dbReference type="PANTHER" id="PTHR33602:SF1">
    <property type="entry name" value="REGULATORY PROTEIN RECX FAMILY PROTEIN"/>
    <property type="match status" value="1"/>
</dbReference>
<feature type="compositionally biased region" description="Basic and acidic residues" evidence="6">
    <location>
        <begin position="50"/>
        <end position="78"/>
    </location>
</feature>
<dbReference type="PANTHER" id="PTHR33602">
    <property type="entry name" value="REGULATORY PROTEIN RECX FAMILY PROTEIN"/>
    <property type="match status" value="1"/>
</dbReference>
<dbReference type="AlphaFoldDB" id="A0A841AG55"/>
<dbReference type="Pfam" id="PF21982">
    <property type="entry name" value="RecX_HTH1"/>
    <property type="match status" value="1"/>
</dbReference>
<sequence>MARQHPERGADDHPVAGAAAVPARTQAPSAGHTAPSAGAAPSAGTSPSARVRERLERRTREILDAPRPKPTEEDASHEKAVVHECRYLMRLLATRRRSEGEMRRRLAQREVPGAVAHEVIARIDRAGLIDDAAFARDWVQQRRALRALGDEALRRELEDRRVASDLIEEALRAGEDDEEQRCRELVRSRLDERDRARLREERDGAHRRKLSRRLDALLTRKGYPGDLAVHVISGELRAAAEEPAA</sequence>
<dbReference type="HAMAP" id="MF_01114">
    <property type="entry name" value="RecX"/>
    <property type="match status" value="1"/>
</dbReference>
<dbReference type="EMBL" id="JACHLZ010000001">
    <property type="protein sequence ID" value="MBB5832028.1"/>
    <property type="molecule type" value="Genomic_DNA"/>
</dbReference>
<protein>
    <recommendedName>
        <fullName evidence="3 5">Regulatory protein RecX</fullName>
    </recommendedName>
</protein>
<dbReference type="RefSeq" id="WP_184325410.1">
    <property type="nucleotide sequence ID" value="NZ_JACHLZ010000001.1"/>
</dbReference>
<evidence type="ECO:0000256" key="2">
    <source>
        <dbReference type="ARBA" id="ARBA00009695"/>
    </source>
</evidence>
<feature type="domain" description="RecX first three-helical" evidence="8">
    <location>
        <begin position="89"/>
        <end position="122"/>
    </location>
</feature>
<dbReference type="Pfam" id="PF02631">
    <property type="entry name" value="RecX_HTH2"/>
    <property type="match status" value="1"/>
</dbReference>
<evidence type="ECO:0000313" key="10">
    <source>
        <dbReference type="Proteomes" id="UP000588158"/>
    </source>
</evidence>
<dbReference type="GO" id="GO:0005737">
    <property type="term" value="C:cytoplasm"/>
    <property type="evidence" value="ECO:0007669"/>
    <property type="project" value="UniProtKB-SubCell"/>
</dbReference>
<comment type="caution">
    <text evidence="9">The sequence shown here is derived from an EMBL/GenBank/DDBJ whole genome shotgun (WGS) entry which is preliminary data.</text>
</comment>
<feature type="region of interest" description="Disordered" evidence="6">
    <location>
        <begin position="1"/>
        <end position="78"/>
    </location>
</feature>
<proteinExistence type="inferred from homology"/>
<keyword evidence="10" id="KW-1185">Reference proteome</keyword>
<dbReference type="InterPro" id="IPR036388">
    <property type="entry name" value="WH-like_DNA-bd_sf"/>
</dbReference>